<evidence type="ECO:0000313" key="2">
    <source>
        <dbReference type="Proteomes" id="UP000248926"/>
    </source>
</evidence>
<comment type="caution">
    <text evidence="1">The sequence shown here is derived from an EMBL/GenBank/DDBJ whole genome shotgun (WGS) entry which is preliminary data.</text>
</comment>
<gene>
    <name evidence="1" type="ORF">CA260_10395</name>
</gene>
<dbReference type="AlphaFoldDB" id="A0A328PDU1"/>
<sequence>MTAIRRQNVGALLMQNPAKLQAWQALLACAAVGYAPRSRRDLALRPNADIRLSAKGRRVQRGKRRPAICAHRALQDVEERCWF</sequence>
<organism evidence="1 2">
    <name type="scientific">Dyella jiangningensis</name>
    <dbReference type="NCBI Taxonomy" id="1379159"/>
    <lineage>
        <taxon>Bacteria</taxon>
        <taxon>Pseudomonadati</taxon>
        <taxon>Pseudomonadota</taxon>
        <taxon>Gammaproteobacteria</taxon>
        <taxon>Lysobacterales</taxon>
        <taxon>Rhodanobacteraceae</taxon>
        <taxon>Dyella</taxon>
    </lineage>
</organism>
<reference evidence="1 2" key="1">
    <citation type="journal article" date="2018" name="Genet. Mol. Biol.">
        <title>The genome sequence of Dyella jiangningensis FCAV SCS01 from a lignocellulose-decomposing microbial consortium metagenome reveals potential for biotechnological applications.</title>
        <authorList>
            <person name="Desiderato J.G."/>
            <person name="Alvarenga D.O."/>
            <person name="Constancio M.T.L."/>
            <person name="Alves L.M.C."/>
            <person name="Varani A.M."/>
        </authorList>
    </citation>
    <scope>NUCLEOTIDE SEQUENCE [LARGE SCALE GENOMIC DNA]</scope>
    <source>
        <strain evidence="1 2">FCAV SCS01</strain>
    </source>
</reference>
<dbReference type="EMBL" id="NFZS01000001">
    <property type="protein sequence ID" value="RAO78205.1"/>
    <property type="molecule type" value="Genomic_DNA"/>
</dbReference>
<evidence type="ECO:0000313" key="1">
    <source>
        <dbReference type="EMBL" id="RAO78205.1"/>
    </source>
</evidence>
<name>A0A328PDU1_9GAMM</name>
<dbReference type="Proteomes" id="UP000248926">
    <property type="component" value="Unassembled WGS sequence"/>
</dbReference>
<keyword evidence="2" id="KW-1185">Reference proteome</keyword>
<protein>
    <submittedName>
        <fullName evidence="1">Uncharacterized protein</fullName>
    </submittedName>
</protein>
<accession>A0A328PDU1</accession>
<proteinExistence type="predicted"/>